<dbReference type="Proteomes" id="UP000298416">
    <property type="component" value="Unassembled WGS sequence"/>
</dbReference>
<sequence length="86" mass="9602">MPSHKAHGPTPSLEQAGQNKHRKAQPVATHVMMSMWDNTQETLKLPISFSSMHVSGERKTSAADWYCCGSSFPTARPRRHRNVTKG</sequence>
<evidence type="ECO:0000313" key="3">
    <source>
        <dbReference type="Proteomes" id="UP000298416"/>
    </source>
</evidence>
<evidence type="ECO:0000313" key="2">
    <source>
        <dbReference type="EMBL" id="KAG6392239.1"/>
    </source>
</evidence>
<reference evidence="2" key="2">
    <citation type="submission" date="2020-08" db="EMBL/GenBank/DDBJ databases">
        <title>Plant Genome Project.</title>
        <authorList>
            <person name="Zhang R.-G."/>
        </authorList>
    </citation>
    <scope>NUCLEOTIDE SEQUENCE</scope>
    <source>
        <strain evidence="2">Huo1</strain>
        <tissue evidence="2">Leaf</tissue>
    </source>
</reference>
<keyword evidence="3" id="KW-1185">Reference proteome</keyword>
<proteinExistence type="predicted"/>
<protein>
    <submittedName>
        <fullName evidence="2">Uncharacterized protein</fullName>
    </submittedName>
</protein>
<name>A0A8X8WDA6_SALSN</name>
<dbReference type="AlphaFoldDB" id="A0A8X8WDA6"/>
<organism evidence="2">
    <name type="scientific">Salvia splendens</name>
    <name type="common">Scarlet sage</name>
    <dbReference type="NCBI Taxonomy" id="180675"/>
    <lineage>
        <taxon>Eukaryota</taxon>
        <taxon>Viridiplantae</taxon>
        <taxon>Streptophyta</taxon>
        <taxon>Embryophyta</taxon>
        <taxon>Tracheophyta</taxon>
        <taxon>Spermatophyta</taxon>
        <taxon>Magnoliopsida</taxon>
        <taxon>eudicotyledons</taxon>
        <taxon>Gunneridae</taxon>
        <taxon>Pentapetalae</taxon>
        <taxon>asterids</taxon>
        <taxon>lamiids</taxon>
        <taxon>Lamiales</taxon>
        <taxon>Lamiaceae</taxon>
        <taxon>Nepetoideae</taxon>
        <taxon>Mentheae</taxon>
        <taxon>Salviinae</taxon>
        <taxon>Salvia</taxon>
        <taxon>Salvia subgen. Calosphace</taxon>
        <taxon>core Calosphace</taxon>
    </lineage>
</organism>
<comment type="caution">
    <text evidence="2">The sequence shown here is derived from an EMBL/GenBank/DDBJ whole genome shotgun (WGS) entry which is preliminary data.</text>
</comment>
<evidence type="ECO:0000256" key="1">
    <source>
        <dbReference type="SAM" id="MobiDB-lite"/>
    </source>
</evidence>
<reference evidence="2" key="1">
    <citation type="submission" date="2018-01" db="EMBL/GenBank/DDBJ databases">
        <authorList>
            <person name="Mao J.F."/>
        </authorList>
    </citation>
    <scope>NUCLEOTIDE SEQUENCE</scope>
    <source>
        <strain evidence="2">Huo1</strain>
        <tissue evidence="2">Leaf</tissue>
    </source>
</reference>
<gene>
    <name evidence="2" type="ORF">SASPL_146452</name>
</gene>
<dbReference type="EMBL" id="PNBA02000018">
    <property type="protein sequence ID" value="KAG6392239.1"/>
    <property type="molecule type" value="Genomic_DNA"/>
</dbReference>
<accession>A0A8X8WDA6</accession>
<feature type="region of interest" description="Disordered" evidence="1">
    <location>
        <begin position="1"/>
        <end position="26"/>
    </location>
</feature>